<evidence type="ECO:0000256" key="1">
    <source>
        <dbReference type="SAM" id="Phobius"/>
    </source>
</evidence>
<comment type="caution">
    <text evidence="2">The sequence shown here is derived from an EMBL/GenBank/DDBJ whole genome shotgun (WGS) entry which is preliminary data.</text>
</comment>
<keyword evidence="1" id="KW-0812">Transmembrane</keyword>
<name>A0A368ZCM4_9FLAO</name>
<reference evidence="2 3" key="1">
    <citation type="submission" date="2018-07" db="EMBL/GenBank/DDBJ databases">
        <title>Genomic Encyclopedia of Type Strains, Phase III (KMG-III): the genomes of soil and plant-associated and newly described type strains.</title>
        <authorList>
            <person name="Whitman W."/>
        </authorList>
    </citation>
    <scope>NUCLEOTIDE SEQUENCE [LARGE SCALE GENOMIC DNA]</scope>
    <source>
        <strain evidence="2 3">CECT 7958</strain>
    </source>
</reference>
<proteinExistence type="predicted"/>
<gene>
    <name evidence="2" type="ORF">DFQ08_104192</name>
</gene>
<dbReference type="AlphaFoldDB" id="A0A368ZCM4"/>
<organism evidence="2 3">
    <name type="scientific">Winogradskyella arenosi</name>
    <dbReference type="NCBI Taxonomy" id="533325"/>
    <lineage>
        <taxon>Bacteria</taxon>
        <taxon>Pseudomonadati</taxon>
        <taxon>Bacteroidota</taxon>
        <taxon>Flavobacteriia</taxon>
        <taxon>Flavobacteriales</taxon>
        <taxon>Flavobacteriaceae</taxon>
        <taxon>Winogradskyella</taxon>
    </lineage>
</organism>
<dbReference type="OrthoDB" id="1445360at2"/>
<sequence length="173" mass="20182">MVKYSSSSKYSNYTAAIAALMVLGIGITIANSLKMLWAKVYSIVVAIALMALMLVYQRRKTFEIKFLETEILIEYPYLKTSLQIPYADLLEIHFVSVYREPDRNRIKFRMGNKIKSLRFLTVAHSDSYIEFIKWLKSKNGNVELKVIPSDHIMNHKIQDVFGFKYRKMVKKTL</sequence>
<keyword evidence="1" id="KW-1133">Transmembrane helix</keyword>
<feature type="transmembrane region" description="Helical" evidence="1">
    <location>
        <begin position="36"/>
        <end position="56"/>
    </location>
</feature>
<evidence type="ECO:0000313" key="2">
    <source>
        <dbReference type="EMBL" id="RCW90793.1"/>
    </source>
</evidence>
<feature type="transmembrane region" description="Helical" evidence="1">
    <location>
        <begin position="12"/>
        <end position="30"/>
    </location>
</feature>
<keyword evidence="3" id="KW-1185">Reference proteome</keyword>
<evidence type="ECO:0000313" key="3">
    <source>
        <dbReference type="Proteomes" id="UP000253436"/>
    </source>
</evidence>
<dbReference type="RefSeq" id="WP_114310362.1">
    <property type="nucleotide sequence ID" value="NZ_QPJO01000004.1"/>
</dbReference>
<dbReference type="EMBL" id="QPJO01000004">
    <property type="protein sequence ID" value="RCW90793.1"/>
    <property type="molecule type" value="Genomic_DNA"/>
</dbReference>
<evidence type="ECO:0008006" key="4">
    <source>
        <dbReference type="Google" id="ProtNLM"/>
    </source>
</evidence>
<accession>A0A368ZCM4</accession>
<protein>
    <recommendedName>
        <fullName evidence="4">PH (Pleckstrin Homology) domain-containing protein</fullName>
    </recommendedName>
</protein>
<dbReference type="Proteomes" id="UP000253436">
    <property type="component" value="Unassembled WGS sequence"/>
</dbReference>
<keyword evidence="1" id="KW-0472">Membrane</keyword>